<dbReference type="InterPro" id="IPR011990">
    <property type="entry name" value="TPR-like_helical_dom_sf"/>
</dbReference>
<dbReference type="RefSeq" id="XP_001730237.1">
    <property type="nucleotide sequence ID" value="XM_001730185.1"/>
</dbReference>
<dbReference type="EMBL" id="AAYY01000009">
    <property type="protein sequence ID" value="EDP43023.1"/>
    <property type="molecule type" value="Genomic_DNA"/>
</dbReference>
<dbReference type="STRING" id="425265.A8Q4R8"/>
<sequence>MQGFPVGDDVGAYVPPNMPQGMISSPSFVSYTPSLERTPAIPATFMPMDVTTPRLRSPPLSGISSPRTDWRLSRDSLVQPSLPYTKEFLDDYRRRVQNVTDPEPQMEFATYLIDAGKRICEADSQSKQARKQRDALVAEGLRLIKKLATSGSGPGKPPYADAQFFLANCYGNGTLGMPIDHAKSYRLYVQASKQNHPAATYRTAVCNEVGAGPKRNFQRGVLFYRKAASLGDTAGMYKLGMVLLYGLLDQPANPREAIVWLRRAASQADEDNPHALYELATHHADPSNRFVPYNEALARDLYTQAARLGHAPSQCKLGDAYANGTLACPVDPRSSVAWFNKAANKGEGQAELALSGWYLTGAEGVLMQSDSEAYTWARRAANKGIANAEYAVGHYSEVGIGTPVNLDEALRWYTRAAAKQHPRAIQRVQDLKASNGRAPLKVPDADCVVM</sequence>
<evidence type="ECO:0000256" key="1">
    <source>
        <dbReference type="ARBA" id="ARBA00022737"/>
    </source>
</evidence>
<dbReference type="AlphaFoldDB" id="A8Q4R8"/>
<dbReference type="OMA" id="WAYENAC"/>
<keyword evidence="3" id="KW-1185">Reference proteome</keyword>
<dbReference type="KEGG" id="mgl:MGL_2619"/>
<dbReference type="PANTHER" id="PTHR46430:SF3">
    <property type="entry name" value="ACTIVATOR OF C KINASE PROTEIN 1"/>
    <property type="match status" value="1"/>
</dbReference>
<dbReference type="PANTHER" id="PTHR46430">
    <property type="entry name" value="PROTEIN SKT5-RELATED"/>
    <property type="match status" value="1"/>
</dbReference>
<name>A8Q4R8_MALGO</name>
<proteinExistence type="predicted"/>
<dbReference type="SMART" id="SM00671">
    <property type="entry name" value="SEL1"/>
    <property type="match status" value="7"/>
</dbReference>
<evidence type="ECO:0000313" key="2">
    <source>
        <dbReference type="EMBL" id="EDP43023.1"/>
    </source>
</evidence>
<reference evidence="2 3" key="1">
    <citation type="journal article" date="2007" name="Proc. Natl. Acad. Sci. U.S.A.">
        <title>Dandruff-associated Malassezia genomes reveal convergent and divergent virulence traits shared with plant and human fungal pathogens.</title>
        <authorList>
            <person name="Xu J."/>
            <person name="Saunders C.W."/>
            <person name="Hu P."/>
            <person name="Grant R.A."/>
            <person name="Boekhout T."/>
            <person name="Kuramae E.E."/>
            <person name="Kronstad J.W."/>
            <person name="Deangelis Y.M."/>
            <person name="Reeder N.L."/>
            <person name="Johnstone K.R."/>
            <person name="Leland M."/>
            <person name="Fieno A.M."/>
            <person name="Begley W.M."/>
            <person name="Sun Y."/>
            <person name="Lacey M.P."/>
            <person name="Chaudhary T."/>
            <person name="Keough T."/>
            <person name="Chu L."/>
            <person name="Sears R."/>
            <person name="Yuan B."/>
            <person name="Dawson T.L.Jr."/>
        </authorList>
    </citation>
    <scope>NUCLEOTIDE SEQUENCE [LARGE SCALE GENOMIC DNA]</scope>
    <source>
        <strain evidence="3">ATCC MYA-4612 / CBS 7966</strain>
    </source>
</reference>
<dbReference type="InterPro" id="IPR006597">
    <property type="entry name" value="Sel1-like"/>
</dbReference>
<dbReference type="OrthoDB" id="272077at2759"/>
<dbReference type="SUPFAM" id="SSF81901">
    <property type="entry name" value="HCP-like"/>
    <property type="match status" value="1"/>
</dbReference>
<comment type="caution">
    <text evidence="2">The sequence shown here is derived from an EMBL/GenBank/DDBJ whole genome shotgun (WGS) entry which is preliminary data.</text>
</comment>
<keyword evidence="1" id="KW-0677">Repeat</keyword>
<dbReference type="Gene3D" id="1.25.40.10">
    <property type="entry name" value="Tetratricopeptide repeat domain"/>
    <property type="match status" value="1"/>
</dbReference>
<organism evidence="2 3">
    <name type="scientific">Malassezia globosa (strain ATCC MYA-4612 / CBS 7966)</name>
    <name type="common">Dandruff-associated fungus</name>
    <dbReference type="NCBI Taxonomy" id="425265"/>
    <lineage>
        <taxon>Eukaryota</taxon>
        <taxon>Fungi</taxon>
        <taxon>Dikarya</taxon>
        <taxon>Basidiomycota</taxon>
        <taxon>Ustilaginomycotina</taxon>
        <taxon>Malasseziomycetes</taxon>
        <taxon>Malasseziales</taxon>
        <taxon>Malasseziaceae</taxon>
        <taxon>Malassezia</taxon>
    </lineage>
</organism>
<dbReference type="GeneID" id="5854542"/>
<evidence type="ECO:0008006" key="4">
    <source>
        <dbReference type="Google" id="ProtNLM"/>
    </source>
</evidence>
<dbReference type="InterPro" id="IPR051726">
    <property type="entry name" value="Chitin_Synth_Reg"/>
</dbReference>
<dbReference type="InParanoid" id="A8Q4R8"/>
<accession>A8Q4R8</accession>
<dbReference type="Proteomes" id="UP000008837">
    <property type="component" value="Unassembled WGS sequence"/>
</dbReference>
<protein>
    <recommendedName>
        <fullName evidence="4">HCP-like protein</fullName>
    </recommendedName>
</protein>
<dbReference type="Pfam" id="PF08238">
    <property type="entry name" value="Sel1"/>
    <property type="match status" value="7"/>
</dbReference>
<dbReference type="VEuPathDB" id="FungiDB:MGL_2619"/>
<evidence type="ECO:0000313" key="3">
    <source>
        <dbReference type="Proteomes" id="UP000008837"/>
    </source>
</evidence>
<gene>
    <name evidence="2" type="ORF">MGL_2619</name>
</gene>